<proteinExistence type="predicted"/>
<name>A0ABQ0Q440_9PROT</name>
<sequence>MRQRHGFGLAFWLMTVLALMVRLGGSAPITGLSSDEALDSLAALSILCETSSPSAPDDRHHGTGLTDSGIVLAAASDMQNLFLIRPPLPTGVTQHPLRACFWCFPPVRGPPASARDSNAPRGPPFIA</sequence>
<keyword evidence="2" id="KW-1185">Reference proteome</keyword>
<comment type="caution">
    <text evidence="1">The sequence shown here is derived from an EMBL/GenBank/DDBJ whole genome shotgun (WGS) entry which is preliminary data.</text>
</comment>
<evidence type="ECO:0008006" key="3">
    <source>
        <dbReference type="Google" id="ProtNLM"/>
    </source>
</evidence>
<reference evidence="1" key="1">
    <citation type="submission" date="2013-04" db="EMBL/GenBank/DDBJ databases">
        <title>The genome sequencing project of 58 acetic acid bacteria.</title>
        <authorList>
            <person name="Okamoto-Kainuma A."/>
            <person name="Ishikawa M."/>
            <person name="Umino S."/>
            <person name="Koizumi Y."/>
            <person name="Shiwa Y."/>
            <person name="Yoshikawa H."/>
            <person name="Matsutani M."/>
            <person name="Matsushita K."/>
        </authorList>
    </citation>
    <scope>NUCLEOTIDE SEQUENCE</scope>
    <source>
        <strain evidence="1">NRIC 0535</strain>
    </source>
</reference>
<accession>A0ABQ0Q440</accession>
<evidence type="ECO:0000313" key="1">
    <source>
        <dbReference type="EMBL" id="GBQ90479.1"/>
    </source>
</evidence>
<protein>
    <recommendedName>
        <fullName evidence="3">Secreted protein</fullName>
    </recommendedName>
</protein>
<organism evidence="1 2">
    <name type="scientific">Asaia krungthepensis NRIC 0535</name>
    <dbReference type="NCBI Taxonomy" id="1307925"/>
    <lineage>
        <taxon>Bacteria</taxon>
        <taxon>Pseudomonadati</taxon>
        <taxon>Pseudomonadota</taxon>
        <taxon>Alphaproteobacteria</taxon>
        <taxon>Acetobacterales</taxon>
        <taxon>Acetobacteraceae</taxon>
        <taxon>Asaia</taxon>
    </lineage>
</organism>
<gene>
    <name evidence="1" type="ORF">AA0535_2057</name>
</gene>
<dbReference type="EMBL" id="BAPV01000020">
    <property type="protein sequence ID" value="GBQ90479.1"/>
    <property type="molecule type" value="Genomic_DNA"/>
</dbReference>
<dbReference type="Proteomes" id="UP001062776">
    <property type="component" value="Unassembled WGS sequence"/>
</dbReference>
<evidence type="ECO:0000313" key="2">
    <source>
        <dbReference type="Proteomes" id="UP001062776"/>
    </source>
</evidence>